<proteinExistence type="predicted"/>
<protein>
    <submittedName>
        <fullName evidence="1">Uncharacterized protein</fullName>
    </submittedName>
</protein>
<name>A0ABV0NTZ8_9TELE</name>
<comment type="caution">
    <text evidence="1">The sequence shown here is derived from an EMBL/GenBank/DDBJ whole genome shotgun (WGS) entry which is preliminary data.</text>
</comment>
<keyword evidence="2" id="KW-1185">Reference proteome</keyword>
<gene>
    <name evidence="1" type="ORF">GOODEAATRI_012260</name>
</gene>
<evidence type="ECO:0000313" key="2">
    <source>
        <dbReference type="Proteomes" id="UP001476798"/>
    </source>
</evidence>
<reference evidence="1 2" key="1">
    <citation type="submission" date="2021-06" db="EMBL/GenBank/DDBJ databases">
        <authorList>
            <person name="Palmer J.M."/>
        </authorList>
    </citation>
    <scope>NUCLEOTIDE SEQUENCE [LARGE SCALE GENOMIC DNA]</scope>
    <source>
        <strain evidence="1 2">GA_2019</strain>
        <tissue evidence="1">Muscle</tissue>
    </source>
</reference>
<evidence type="ECO:0000313" key="1">
    <source>
        <dbReference type="EMBL" id="MEQ2174874.1"/>
    </source>
</evidence>
<accession>A0ABV0NTZ8</accession>
<dbReference type="Proteomes" id="UP001476798">
    <property type="component" value="Unassembled WGS sequence"/>
</dbReference>
<sequence length="137" mass="14844">MRTNSLRSSRDNSQGFVCLSGWKLLAQRGEGIKLHLSSIPPSAGKLSSPRGEAPNSFCMKPCRGKMKEFAPVDLESLPYYFLPIKPVSFDPAGCETRGELNPLNDDSSRMPQDAPLPVLSRITTLGNLVPATLIGSL</sequence>
<dbReference type="EMBL" id="JAHRIO010050753">
    <property type="protein sequence ID" value="MEQ2174874.1"/>
    <property type="molecule type" value="Genomic_DNA"/>
</dbReference>
<organism evidence="1 2">
    <name type="scientific">Goodea atripinnis</name>
    <dbReference type="NCBI Taxonomy" id="208336"/>
    <lineage>
        <taxon>Eukaryota</taxon>
        <taxon>Metazoa</taxon>
        <taxon>Chordata</taxon>
        <taxon>Craniata</taxon>
        <taxon>Vertebrata</taxon>
        <taxon>Euteleostomi</taxon>
        <taxon>Actinopterygii</taxon>
        <taxon>Neopterygii</taxon>
        <taxon>Teleostei</taxon>
        <taxon>Neoteleostei</taxon>
        <taxon>Acanthomorphata</taxon>
        <taxon>Ovalentaria</taxon>
        <taxon>Atherinomorphae</taxon>
        <taxon>Cyprinodontiformes</taxon>
        <taxon>Goodeidae</taxon>
        <taxon>Goodea</taxon>
    </lineage>
</organism>